<accession>A0A428ZQW0</accession>
<dbReference type="Gene3D" id="2.120.10.30">
    <property type="entry name" value="TolB, C-terminal domain"/>
    <property type="match status" value="1"/>
</dbReference>
<gene>
    <name evidence="3" type="ORF">DMH04_02925</name>
</gene>
<dbReference type="PANTHER" id="PTHR31460:SF3">
    <property type="entry name" value="MESOCENTIN"/>
    <property type="match status" value="1"/>
</dbReference>
<feature type="chain" id="PRO_5019279010" evidence="1">
    <location>
        <begin position="26"/>
        <end position="323"/>
    </location>
</feature>
<dbReference type="RefSeq" id="WP_125725840.1">
    <property type="nucleotide sequence ID" value="NZ_QHKI01000002.1"/>
</dbReference>
<feature type="domain" description="SMP-30/Gluconolactonase/LRE-like region" evidence="2">
    <location>
        <begin position="44"/>
        <end position="233"/>
    </location>
</feature>
<evidence type="ECO:0000256" key="1">
    <source>
        <dbReference type="SAM" id="SignalP"/>
    </source>
</evidence>
<dbReference type="InterPro" id="IPR011042">
    <property type="entry name" value="6-blade_b-propeller_TolB-like"/>
</dbReference>
<evidence type="ECO:0000259" key="2">
    <source>
        <dbReference type="Pfam" id="PF08450"/>
    </source>
</evidence>
<dbReference type="PANTHER" id="PTHR31460">
    <property type="match status" value="1"/>
</dbReference>
<dbReference type="InterPro" id="IPR013658">
    <property type="entry name" value="SGL"/>
</dbReference>
<dbReference type="SUPFAM" id="SSF63829">
    <property type="entry name" value="Calcium-dependent phosphotriesterase"/>
    <property type="match status" value="1"/>
</dbReference>
<dbReference type="EMBL" id="QHKI01000002">
    <property type="protein sequence ID" value="RSM90442.1"/>
    <property type="molecule type" value="Genomic_DNA"/>
</dbReference>
<dbReference type="InterPro" id="IPR053224">
    <property type="entry name" value="Sensory_adhesion_molecule"/>
</dbReference>
<dbReference type="Pfam" id="PF08450">
    <property type="entry name" value="SGL"/>
    <property type="match status" value="1"/>
</dbReference>
<sequence>MRRRGLRSVVLALIVVAAIPVPASAAENRPCPDFVLGNGPTLHPEGIAYDGRRDRFLVGSVTHGTVSVVQADGSVRTLVNDPKLITTMGLAVDRGKVLAVNGDIGIGDRSTPETIGKTAGLGIYDLYSGRQIRYVDLAALDPQRPHFGNDVAVAPDGTAYVTDSRSGAVYRVPPYGSPSILIRDDRLMPAGSGNGANGIVWHPGGFLLVAHSAGRSLWRIPLRDPANLAQVTVTEPIGALDGLLLTGATTLDGIDNTRANRVLRLSSTDGWRTATVRESLPWPDPAPTTMARGRCGTYVLTGRLDQLLSGTRTDEFRLRALRF</sequence>
<dbReference type="Proteomes" id="UP000287547">
    <property type="component" value="Unassembled WGS sequence"/>
</dbReference>
<feature type="signal peptide" evidence="1">
    <location>
        <begin position="1"/>
        <end position="25"/>
    </location>
</feature>
<evidence type="ECO:0000313" key="4">
    <source>
        <dbReference type="Proteomes" id="UP000287547"/>
    </source>
</evidence>
<organism evidence="3 4">
    <name type="scientific">Kibdelosporangium aridum</name>
    <dbReference type="NCBI Taxonomy" id="2030"/>
    <lineage>
        <taxon>Bacteria</taxon>
        <taxon>Bacillati</taxon>
        <taxon>Actinomycetota</taxon>
        <taxon>Actinomycetes</taxon>
        <taxon>Pseudonocardiales</taxon>
        <taxon>Pseudonocardiaceae</taxon>
        <taxon>Kibdelosporangium</taxon>
    </lineage>
</organism>
<comment type="caution">
    <text evidence="3">The sequence shown here is derived from an EMBL/GenBank/DDBJ whole genome shotgun (WGS) entry which is preliminary data.</text>
</comment>
<keyword evidence="1" id="KW-0732">Signal</keyword>
<proteinExistence type="predicted"/>
<dbReference type="OrthoDB" id="504981at2"/>
<dbReference type="AlphaFoldDB" id="A0A428ZQW0"/>
<evidence type="ECO:0000313" key="3">
    <source>
        <dbReference type="EMBL" id="RSM90442.1"/>
    </source>
</evidence>
<name>A0A428ZQW0_KIBAR</name>
<reference evidence="3 4" key="1">
    <citation type="submission" date="2018-05" db="EMBL/GenBank/DDBJ databases">
        <title>Evolution of GPA BGCs.</title>
        <authorList>
            <person name="Waglechner N."/>
            <person name="Wright G.D."/>
        </authorList>
    </citation>
    <scope>NUCLEOTIDE SEQUENCE [LARGE SCALE GENOMIC DNA]</scope>
    <source>
        <strain evidence="3 4">A82846</strain>
    </source>
</reference>
<protein>
    <submittedName>
        <fullName evidence="3">Gluconolaconase</fullName>
    </submittedName>
</protein>